<keyword evidence="2" id="KW-1185">Reference proteome</keyword>
<organism evidence="1 2">
    <name type="scientific">Chloropicon roscoffensis</name>
    <dbReference type="NCBI Taxonomy" id="1461544"/>
    <lineage>
        <taxon>Eukaryota</taxon>
        <taxon>Viridiplantae</taxon>
        <taxon>Chlorophyta</taxon>
        <taxon>Chloropicophyceae</taxon>
        <taxon>Chloropicales</taxon>
        <taxon>Chloropicaceae</taxon>
        <taxon>Chloropicon</taxon>
    </lineage>
</organism>
<accession>A0AAX4PM02</accession>
<dbReference type="Pfam" id="PF10294">
    <property type="entry name" value="Methyltransf_16"/>
    <property type="match status" value="1"/>
</dbReference>
<gene>
    <name evidence="1" type="ORF">HKI87_17g86220</name>
</gene>
<protein>
    <submittedName>
        <fullName evidence="1">Uncharacterized protein</fullName>
    </submittedName>
</protein>
<dbReference type="Proteomes" id="UP001472866">
    <property type="component" value="Chromosome 17"/>
</dbReference>
<dbReference type="SUPFAM" id="SSF53335">
    <property type="entry name" value="S-adenosyl-L-methionine-dependent methyltransferases"/>
    <property type="match status" value="1"/>
</dbReference>
<dbReference type="InterPro" id="IPR019410">
    <property type="entry name" value="Methyltransf_16"/>
</dbReference>
<dbReference type="PANTHER" id="PTHR14614">
    <property type="entry name" value="HEPATOCELLULAR CARCINOMA-ASSOCIATED ANTIGEN"/>
    <property type="match status" value="1"/>
</dbReference>
<name>A0AAX4PM02_9CHLO</name>
<sequence>MAAGGGGSDAARKVTFDLNGLLSTQDALTVKVATQANWLQSTSKAVAEDNTGVMYLGAAIALAWLVRCCFGDQENQELEQRLAGVVEIGCGHGLCGALARKMLPTTVPCVLTDGNERALDLARGTVEANGFTDERASRCHVRRLRWGNSDDVEAVVDLVREGEGLSVLVLAADLVYAGIDYGALFSTISRLISARRDGGGGGCCVFSFSPRELDWERKVVAAMQENGFACVFLDETLGRVGVPHEIRGSTTTVVNCIFGPADQSALLSECSRRVPVPKVEMREWLRRVEEERKREEDGGFLSNTADDCFS</sequence>
<dbReference type="EMBL" id="CP151517">
    <property type="protein sequence ID" value="WZN67050.1"/>
    <property type="molecule type" value="Genomic_DNA"/>
</dbReference>
<evidence type="ECO:0000313" key="1">
    <source>
        <dbReference type="EMBL" id="WZN67050.1"/>
    </source>
</evidence>
<dbReference type="AlphaFoldDB" id="A0AAX4PM02"/>
<dbReference type="Gene3D" id="3.40.50.150">
    <property type="entry name" value="Vaccinia Virus protein VP39"/>
    <property type="match status" value="1"/>
</dbReference>
<evidence type="ECO:0000313" key="2">
    <source>
        <dbReference type="Proteomes" id="UP001472866"/>
    </source>
</evidence>
<dbReference type="InterPro" id="IPR029063">
    <property type="entry name" value="SAM-dependent_MTases_sf"/>
</dbReference>
<proteinExistence type="predicted"/>
<reference evidence="1 2" key="1">
    <citation type="submission" date="2024-03" db="EMBL/GenBank/DDBJ databases">
        <title>Complete genome sequence of the green alga Chloropicon roscoffensis RCC1871.</title>
        <authorList>
            <person name="Lemieux C."/>
            <person name="Pombert J.-F."/>
            <person name="Otis C."/>
            <person name="Turmel M."/>
        </authorList>
    </citation>
    <scope>NUCLEOTIDE SEQUENCE [LARGE SCALE GENOMIC DNA]</scope>
    <source>
        <strain evidence="1 2">RCC1871</strain>
    </source>
</reference>